<dbReference type="InterPro" id="IPR011010">
    <property type="entry name" value="DNA_brk_join_enz"/>
</dbReference>
<accession>A0ABQ7HB13</accession>
<dbReference type="Proteomes" id="UP000773850">
    <property type="component" value="Unassembled WGS sequence"/>
</dbReference>
<organism evidence="2 3">
    <name type="scientific">Geobacillus stearothermophilus</name>
    <name type="common">Bacillus stearothermophilus</name>
    <dbReference type="NCBI Taxonomy" id="1422"/>
    <lineage>
        <taxon>Bacteria</taxon>
        <taxon>Bacillati</taxon>
        <taxon>Bacillota</taxon>
        <taxon>Bacilli</taxon>
        <taxon>Bacillales</taxon>
        <taxon>Anoxybacillaceae</taxon>
        <taxon>Geobacillus</taxon>
    </lineage>
</organism>
<keyword evidence="3" id="KW-1185">Reference proteome</keyword>
<evidence type="ECO:0000313" key="3">
    <source>
        <dbReference type="Proteomes" id="UP000773850"/>
    </source>
</evidence>
<proteinExistence type="predicted"/>
<gene>
    <name evidence="2" type="ORF">GS8_3300</name>
</gene>
<evidence type="ECO:0000313" key="2">
    <source>
        <dbReference type="EMBL" id="KAF6509387.1"/>
    </source>
</evidence>
<reference evidence="2 3" key="1">
    <citation type="submission" date="2016-03" db="EMBL/GenBank/DDBJ databases">
        <title>Spore heat resistance.</title>
        <authorList>
            <person name="Boekhorst J."/>
            <person name="Berendsen E.M."/>
            <person name="Wells-Bennik M.H."/>
            <person name="Kuipers O.P."/>
        </authorList>
    </citation>
    <scope>NUCLEOTIDE SEQUENCE [LARGE SCALE GENOMIC DNA]</scope>
    <source>
        <strain evidence="2 3">GS8</strain>
    </source>
</reference>
<dbReference type="Gene3D" id="1.10.443.10">
    <property type="entry name" value="Intergrase catalytic core"/>
    <property type="match status" value="1"/>
</dbReference>
<protein>
    <submittedName>
        <fullName evidence="2">Phage integrase</fullName>
    </submittedName>
</protein>
<dbReference type="SUPFAM" id="SSF56349">
    <property type="entry name" value="DNA breaking-rejoining enzymes"/>
    <property type="match status" value="1"/>
</dbReference>
<dbReference type="EMBL" id="LUCS01000036">
    <property type="protein sequence ID" value="KAF6509387.1"/>
    <property type="molecule type" value="Genomic_DNA"/>
</dbReference>
<comment type="caution">
    <text evidence="2">The sequence shown here is derived from an EMBL/GenBank/DDBJ whole genome shotgun (WGS) entry which is preliminary data.</text>
</comment>
<evidence type="ECO:0000256" key="1">
    <source>
        <dbReference type="ARBA" id="ARBA00023172"/>
    </source>
</evidence>
<keyword evidence="1" id="KW-0233">DNA recombination</keyword>
<sequence length="48" mass="5594">MGIKEIQQRLGHADIETTMNIYAHLTKDLEERASQKFSELMSNFIKNL</sequence>
<dbReference type="InterPro" id="IPR013762">
    <property type="entry name" value="Integrase-like_cat_sf"/>
</dbReference>
<name>A0ABQ7HB13_GEOSE</name>